<evidence type="ECO:0000256" key="1">
    <source>
        <dbReference type="ARBA" id="ARBA00022553"/>
    </source>
</evidence>
<dbReference type="CDD" id="cd06170">
    <property type="entry name" value="LuxR_C_like"/>
    <property type="match status" value="1"/>
</dbReference>
<dbReference type="SUPFAM" id="SSF46894">
    <property type="entry name" value="C-terminal effector domain of the bipartite response regulators"/>
    <property type="match status" value="1"/>
</dbReference>
<feature type="modified residue" description="4-aspartylphosphate" evidence="3">
    <location>
        <position position="52"/>
    </location>
</feature>
<feature type="domain" description="HTH luxR-type" evidence="4">
    <location>
        <begin position="137"/>
        <end position="202"/>
    </location>
</feature>
<evidence type="ECO:0008006" key="8">
    <source>
        <dbReference type="Google" id="ProtNLM"/>
    </source>
</evidence>
<evidence type="ECO:0000259" key="4">
    <source>
        <dbReference type="PROSITE" id="PS50043"/>
    </source>
</evidence>
<evidence type="ECO:0000259" key="5">
    <source>
        <dbReference type="PROSITE" id="PS50110"/>
    </source>
</evidence>
<evidence type="ECO:0000313" key="6">
    <source>
        <dbReference type="EMBL" id="CAL2107555.1"/>
    </source>
</evidence>
<dbReference type="SMART" id="SM00448">
    <property type="entry name" value="REC"/>
    <property type="match status" value="1"/>
</dbReference>
<dbReference type="Proteomes" id="UP001497602">
    <property type="component" value="Unassembled WGS sequence"/>
</dbReference>
<dbReference type="Gene3D" id="3.40.50.2300">
    <property type="match status" value="1"/>
</dbReference>
<dbReference type="EMBL" id="CAXJRC010000041">
    <property type="protein sequence ID" value="CAL2107555.1"/>
    <property type="molecule type" value="Genomic_DNA"/>
</dbReference>
<keyword evidence="7" id="KW-1185">Reference proteome</keyword>
<dbReference type="SUPFAM" id="SSF52172">
    <property type="entry name" value="CheY-like"/>
    <property type="match status" value="1"/>
</dbReference>
<sequence>MTVHIAENHELTVKGLQLLFQGESINIAGVTYNGEETIEWFAKNTADILLLDISMPKVNGIEVLKYFKEHDIAPKVIVLSAYNNDVIIEAVIKYGVKGYILKEEAHLTLLDALKDVYNGKTYFSKEINDRVLAIEDRIVAMDALSSREREVMSLLSKNYDYKEVTQELGISSSTLRSHTNKIRNKLGLKTNAGFAKYIVRFLTLKS</sequence>
<organism evidence="6 7">
    <name type="scientific">Tenacibaculum vairaonense</name>
    <dbReference type="NCBI Taxonomy" id="3137860"/>
    <lineage>
        <taxon>Bacteria</taxon>
        <taxon>Pseudomonadati</taxon>
        <taxon>Bacteroidota</taxon>
        <taxon>Flavobacteriia</taxon>
        <taxon>Flavobacteriales</taxon>
        <taxon>Flavobacteriaceae</taxon>
        <taxon>Tenacibaculum</taxon>
    </lineage>
</organism>
<evidence type="ECO:0000256" key="2">
    <source>
        <dbReference type="ARBA" id="ARBA00023125"/>
    </source>
</evidence>
<gene>
    <name evidence="6" type="ORF">T190115A13A_40077</name>
</gene>
<proteinExistence type="predicted"/>
<dbReference type="CDD" id="cd17535">
    <property type="entry name" value="REC_NarL-like"/>
    <property type="match status" value="1"/>
</dbReference>
<dbReference type="InterPro" id="IPR000792">
    <property type="entry name" value="Tscrpt_reg_LuxR_C"/>
</dbReference>
<dbReference type="PROSITE" id="PS50043">
    <property type="entry name" value="HTH_LUXR_2"/>
    <property type="match status" value="1"/>
</dbReference>
<evidence type="ECO:0000313" key="7">
    <source>
        <dbReference type="Proteomes" id="UP001497602"/>
    </source>
</evidence>
<keyword evidence="1 3" id="KW-0597">Phosphoprotein</keyword>
<protein>
    <recommendedName>
        <fullName evidence="8">DNA-binding response regulator</fullName>
    </recommendedName>
</protein>
<evidence type="ECO:0000256" key="3">
    <source>
        <dbReference type="PROSITE-ProRule" id="PRU00169"/>
    </source>
</evidence>
<dbReference type="InterPro" id="IPR001789">
    <property type="entry name" value="Sig_transdc_resp-reg_receiver"/>
</dbReference>
<dbReference type="InterPro" id="IPR039420">
    <property type="entry name" value="WalR-like"/>
</dbReference>
<reference evidence="6 7" key="1">
    <citation type="submission" date="2024-05" db="EMBL/GenBank/DDBJ databases">
        <authorList>
            <person name="Duchaud E."/>
        </authorList>
    </citation>
    <scope>NUCLEOTIDE SEQUENCE [LARGE SCALE GENOMIC DNA]</scope>
    <source>
        <strain evidence="6">Ena-SAMPLE-TAB-13-05-2024-13:56:06:370-140305</strain>
    </source>
</reference>
<name>A0ABP1FB47_9FLAO</name>
<dbReference type="SMART" id="SM00421">
    <property type="entry name" value="HTH_LUXR"/>
    <property type="match status" value="1"/>
</dbReference>
<accession>A0ABP1FB47</accession>
<dbReference type="PRINTS" id="PR00038">
    <property type="entry name" value="HTHLUXR"/>
</dbReference>
<dbReference type="RefSeq" id="WP_348739181.1">
    <property type="nucleotide sequence ID" value="NZ_CAXJRC010000041.1"/>
</dbReference>
<dbReference type="PROSITE" id="PS50110">
    <property type="entry name" value="RESPONSE_REGULATORY"/>
    <property type="match status" value="1"/>
</dbReference>
<dbReference type="InterPro" id="IPR016032">
    <property type="entry name" value="Sig_transdc_resp-reg_C-effctor"/>
</dbReference>
<comment type="caution">
    <text evidence="6">The sequence shown here is derived from an EMBL/GenBank/DDBJ whole genome shotgun (WGS) entry which is preliminary data.</text>
</comment>
<dbReference type="InterPro" id="IPR058245">
    <property type="entry name" value="NreC/VraR/RcsB-like_REC"/>
</dbReference>
<dbReference type="Pfam" id="PF00196">
    <property type="entry name" value="GerE"/>
    <property type="match status" value="1"/>
</dbReference>
<dbReference type="Pfam" id="PF00072">
    <property type="entry name" value="Response_reg"/>
    <property type="match status" value="1"/>
</dbReference>
<feature type="domain" description="Response regulatory" evidence="5">
    <location>
        <begin position="2"/>
        <end position="117"/>
    </location>
</feature>
<dbReference type="InterPro" id="IPR011006">
    <property type="entry name" value="CheY-like_superfamily"/>
</dbReference>
<dbReference type="PANTHER" id="PTHR43214">
    <property type="entry name" value="TWO-COMPONENT RESPONSE REGULATOR"/>
    <property type="match status" value="1"/>
</dbReference>
<keyword evidence="2" id="KW-0238">DNA-binding</keyword>